<dbReference type="AlphaFoldDB" id="A1ASA1"/>
<gene>
    <name evidence="2" type="ordered locus">Ppro_2617</name>
</gene>
<reference evidence="2 3" key="1">
    <citation type="submission" date="2006-10" db="EMBL/GenBank/DDBJ databases">
        <title>Complete sequence of chromosome of Pelobacter propionicus DSM 2379.</title>
        <authorList>
            <consortium name="US DOE Joint Genome Institute"/>
            <person name="Copeland A."/>
            <person name="Lucas S."/>
            <person name="Lapidus A."/>
            <person name="Barry K."/>
            <person name="Detter J.C."/>
            <person name="Glavina del Rio T."/>
            <person name="Hammon N."/>
            <person name="Israni S."/>
            <person name="Dalin E."/>
            <person name="Tice H."/>
            <person name="Pitluck S."/>
            <person name="Saunders E."/>
            <person name="Brettin T."/>
            <person name="Bruce D."/>
            <person name="Han C."/>
            <person name="Tapia R."/>
            <person name="Schmutz J."/>
            <person name="Larimer F."/>
            <person name="Land M."/>
            <person name="Hauser L."/>
            <person name="Kyrpides N."/>
            <person name="Kim E."/>
            <person name="Lovley D."/>
            <person name="Richardson P."/>
        </authorList>
    </citation>
    <scope>NUCLEOTIDE SEQUENCE [LARGE SCALE GENOMIC DNA]</scope>
    <source>
        <strain evidence="3">DSM 2379 / NBRC 103807 / OttBd1</strain>
    </source>
</reference>
<evidence type="ECO:0000256" key="1">
    <source>
        <dbReference type="SAM" id="Phobius"/>
    </source>
</evidence>
<evidence type="ECO:0000313" key="2">
    <source>
        <dbReference type="EMBL" id="ABL00222.1"/>
    </source>
</evidence>
<keyword evidence="1" id="KW-0812">Transmembrane</keyword>
<organism evidence="2 3">
    <name type="scientific">Pelobacter propionicus (strain DSM 2379 / NBRC 103807 / OttBd1)</name>
    <dbReference type="NCBI Taxonomy" id="338966"/>
    <lineage>
        <taxon>Bacteria</taxon>
        <taxon>Pseudomonadati</taxon>
        <taxon>Thermodesulfobacteriota</taxon>
        <taxon>Desulfuromonadia</taxon>
        <taxon>Desulfuromonadales</taxon>
        <taxon>Desulfuromonadaceae</taxon>
        <taxon>Pelobacter</taxon>
    </lineage>
</organism>
<keyword evidence="1" id="KW-0472">Membrane</keyword>
<keyword evidence="1" id="KW-1133">Transmembrane helix</keyword>
<dbReference type="HOGENOM" id="CLU_1401310_0_0_7"/>
<name>A1ASA1_PELPD</name>
<evidence type="ECO:0000313" key="3">
    <source>
        <dbReference type="Proteomes" id="UP000006732"/>
    </source>
</evidence>
<accession>A1ASA1</accession>
<protein>
    <recommendedName>
        <fullName evidence="4">DUF4760 domain-containing protein</fullName>
    </recommendedName>
</protein>
<sequence>MMDILGAIGGIAGVVSTILFVIFRNSAQKYVDEKAKNLATIEDTARITTEVEKVKTGYLLRSHAWKQIFEKEYALLKEVWNSTWEFQATARSLRPIMDHLPEDTDKQREVFIERHKVFADSVKNFRDVVIKNKPFIPPRVYEICLALREIVVELQVDFEISFNDDQRADWRKIHECGKKLSNFRLGLCMSSFFL</sequence>
<dbReference type="OrthoDB" id="5917459at2"/>
<keyword evidence="3" id="KW-1185">Reference proteome</keyword>
<proteinExistence type="predicted"/>
<feature type="transmembrane region" description="Helical" evidence="1">
    <location>
        <begin position="6"/>
        <end position="23"/>
    </location>
</feature>
<dbReference type="RefSeq" id="WP_011736475.1">
    <property type="nucleotide sequence ID" value="NC_008609.1"/>
</dbReference>
<evidence type="ECO:0008006" key="4">
    <source>
        <dbReference type="Google" id="ProtNLM"/>
    </source>
</evidence>
<dbReference type="Proteomes" id="UP000006732">
    <property type="component" value="Chromosome"/>
</dbReference>
<dbReference type="EMBL" id="CP000482">
    <property type="protein sequence ID" value="ABL00222.1"/>
    <property type="molecule type" value="Genomic_DNA"/>
</dbReference>
<dbReference type="KEGG" id="ppd:Ppro_2617"/>